<dbReference type="RefSeq" id="WP_108673057.1">
    <property type="nucleotide sequence ID" value="NZ_CP025989.1"/>
</dbReference>
<protein>
    <submittedName>
        <fullName evidence="2">Uncharacterized protein</fullName>
    </submittedName>
</protein>
<sequence>MRRTFAYHIWILVKSIAIALLLMVLFTSLLTLLHIRLTQHQKLLIQSIVTKYTKLPHDKELILQNVDLRFKNLPFSVEVQCAAFIADKATSHFQYTLPNTKVSLSLLPWSFFKIDSISMSDCKLDKETLPILSQYIQTTDSKYSNFKILSKSLELMPQKIELQNITLQYETNKQVFLEKFILSIKKSNQKYDIESVGTVINNAQQYVAKLNALIEPQLNNSKYVSSAINVTLAKYALSKEHTPLETEYKISINQNALHLFEISFNFHDAYIKNILSHNSQTLDIITGHGYFDVQNKTLNINNGNISTDNGVTAKFNLQYQHKIPQLNCSIKNTSPISRNDFFTYWPQKFGKNTKKFIQENVFFDSIVEGSELTLLYAEDEVKHFSWKANTLNSKFAPLSLQFPVIFGKNVAVSGEFSNKETNVHLDAKNAYADFSKILEKHKLPKSNPLYISSGQADITFGTDNNFADITYYTEGKIISYLDVIKTFFTQKSVERIIDIIDDNFDVQNTRGTFLMNLKFDLFKKDNNPVFKINGHANNVSLKETSYTHQIRQLLGLNVKFDNVLLSWHENVIQAYGEFRNAKDVHQAFLNYEINAKKIRKNNNIGFSEYKEKVQALAKKKDLAVKQMPLTKSNGMNEIVVLSSIYSPVYFEDVKIVPRNKLNTLIALSIDDQIALKSASIKCQYASIYRSNNPVNIANVSIVTHNLNGIYKFLVNSSAISYDGTIAIEDKDDEKIFVITPAYATSKEEKTIIKKSKDNISIDVKQNTLNLSGLTITDLLNLRSSKKDNRTMSVLLDIENILLGERIELYNTMLRYIRGNNDKDTKFTCLTNSTGNTGRYEIAYANDKLSIRLQNVTSLVKKVPSLKQFKKGNVILDVNFKTIGQSQYIDENVLQVSNLDIHNNKLINTALRVLSLYPSMINIVKIITMQQQIGIQNSKCYITALNANEISLIGCNIESDMFTIIGEGNANIQRNEIEFKGKMMLKTFIDILLLPITTVIHRKDYRPKFTFNFRDKIF</sequence>
<gene>
    <name evidence="2" type="ORF">Fsol_00210</name>
</gene>
<dbReference type="EMBL" id="CP025989">
    <property type="protein sequence ID" value="AWD33014.1"/>
    <property type="molecule type" value="Genomic_DNA"/>
</dbReference>
<dbReference type="KEGG" id="fso:Fsol_00210"/>
<dbReference type="AlphaFoldDB" id="A0A2U8BRN9"/>
<reference evidence="2 3" key="1">
    <citation type="journal article" date="2018" name="Genome Biol. Evol.">
        <title>The Genome Sequence of "Candidatus Fokinia solitaria": Insights on Reductive Evolution in Rickettsiales.</title>
        <authorList>
            <person name="Floriano A.M."/>
            <person name="Castelli M."/>
            <person name="Krenek S."/>
            <person name="Berendonk T.U."/>
            <person name="Bazzocchi C."/>
            <person name="Petroni G."/>
            <person name="Sassera D."/>
        </authorList>
    </citation>
    <scope>NUCLEOTIDE SEQUENCE [LARGE SCALE GENOMIC DNA]</scope>
    <source>
        <strain evidence="2">Rio ETE_ALG 3VII</strain>
    </source>
</reference>
<keyword evidence="1" id="KW-0472">Membrane</keyword>
<evidence type="ECO:0000256" key="1">
    <source>
        <dbReference type="SAM" id="Phobius"/>
    </source>
</evidence>
<proteinExistence type="predicted"/>
<keyword evidence="1" id="KW-1133">Transmembrane helix</keyword>
<evidence type="ECO:0000313" key="2">
    <source>
        <dbReference type="EMBL" id="AWD33014.1"/>
    </source>
</evidence>
<dbReference type="OrthoDB" id="9805434at2"/>
<evidence type="ECO:0000313" key="3">
    <source>
        <dbReference type="Proteomes" id="UP000244519"/>
    </source>
</evidence>
<dbReference type="Proteomes" id="UP000244519">
    <property type="component" value="Chromosome"/>
</dbReference>
<keyword evidence="3" id="KW-1185">Reference proteome</keyword>
<feature type="transmembrane region" description="Helical" evidence="1">
    <location>
        <begin position="12"/>
        <end position="35"/>
    </location>
</feature>
<organism evidence="2 3">
    <name type="scientific">Candidatus Fokinia solitaria</name>
    <dbReference type="NCBI Taxonomy" id="1802984"/>
    <lineage>
        <taxon>Bacteria</taxon>
        <taxon>Pseudomonadati</taxon>
        <taxon>Pseudomonadota</taxon>
        <taxon>Alphaproteobacteria</taxon>
        <taxon>Rickettsiales</taxon>
        <taxon>Candidatus Midichloriaceae</taxon>
        <taxon>Candidatus Fokinia</taxon>
    </lineage>
</organism>
<keyword evidence="1" id="KW-0812">Transmembrane</keyword>
<accession>A0A2U8BRN9</accession>
<name>A0A2U8BRN9_9RICK</name>